<accession>A0AA37PEV3</accession>
<name>A0AA37PEV3_9PEZI</name>
<dbReference type="GeneID" id="73331989"/>
<protein>
    <submittedName>
        <fullName evidence="1">Uncharacterized protein</fullName>
    </submittedName>
</protein>
<keyword evidence="2" id="KW-1185">Reference proteome</keyword>
<sequence>MKKVVRWYDELLALFKVAVQFEDIIGRVDKAVDLGESMPPEVVREKAGADDASMTSDSGRTLCGEQDEELDKLTVVEIEDADKPVREGLDSQQPHKRNWWRTVLNSIGISVRCPQLAAQVDQLRVLARGFILLTKMQIKWAQVQAMANRPGVDMIEVNKVTIVNIMELSSYTRRSKMLTNWANKIKVANKAMMQDADSIVQRSNQLEKDLDGFFKDHRRHQSRFVGRRACQMCFA</sequence>
<dbReference type="AlphaFoldDB" id="A0AA37PEV3"/>
<evidence type="ECO:0000313" key="2">
    <source>
        <dbReference type="Proteomes" id="UP001055115"/>
    </source>
</evidence>
<dbReference type="RefSeq" id="XP_049133356.1">
    <property type="nucleotide sequence ID" value="XM_049277399.1"/>
</dbReference>
<reference evidence="1 2" key="1">
    <citation type="submission" date="2022-03" db="EMBL/GenBank/DDBJ databases">
        <title>Genome data of Colletotrichum spp.</title>
        <authorList>
            <person name="Utami Y.D."/>
            <person name="Hiruma K."/>
        </authorList>
    </citation>
    <scope>NUCLEOTIDE SEQUENCE [LARGE SCALE GENOMIC DNA]</scope>
    <source>
        <strain evidence="1 2">MAFF 239500</strain>
    </source>
</reference>
<dbReference type="EMBL" id="BQXU01000043">
    <property type="protein sequence ID" value="GKT51006.1"/>
    <property type="molecule type" value="Genomic_DNA"/>
</dbReference>
<gene>
    <name evidence="1" type="ORF">ColSpa_11187</name>
</gene>
<comment type="caution">
    <text evidence="1">The sequence shown here is derived from an EMBL/GenBank/DDBJ whole genome shotgun (WGS) entry which is preliminary data.</text>
</comment>
<organism evidence="1 2">
    <name type="scientific">Colletotrichum spaethianum</name>
    <dbReference type="NCBI Taxonomy" id="700344"/>
    <lineage>
        <taxon>Eukaryota</taxon>
        <taxon>Fungi</taxon>
        <taxon>Dikarya</taxon>
        <taxon>Ascomycota</taxon>
        <taxon>Pezizomycotina</taxon>
        <taxon>Sordariomycetes</taxon>
        <taxon>Hypocreomycetidae</taxon>
        <taxon>Glomerellales</taxon>
        <taxon>Glomerellaceae</taxon>
        <taxon>Colletotrichum</taxon>
        <taxon>Colletotrichum spaethianum species complex</taxon>
    </lineage>
</organism>
<dbReference type="Proteomes" id="UP001055115">
    <property type="component" value="Unassembled WGS sequence"/>
</dbReference>
<proteinExistence type="predicted"/>
<evidence type="ECO:0000313" key="1">
    <source>
        <dbReference type="EMBL" id="GKT51006.1"/>
    </source>
</evidence>